<evidence type="ECO:0000256" key="8">
    <source>
        <dbReference type="ARBA" id="ARBA00023295"/>
    </source>
</evidence>
<reference evidence="11 12" key="1">
    <citation type="submission" date="2017-04" db="EMBL/GenBank/DDBJ databases">
        <title>Monoglobus pectinilyticus 14 draft genome.</title>
        <authorList>
            <person name="Kim C."/>
            <person name="Rosendale D.I."/>
            <person name="Kelly W.J."/>
            <person name="Tannock G.W."/>
            <person name="Patchett M.L."/>
            <person name="Jordens J.Z."/>
        </authorList>
    </citation>
    <scope>NUCLEOTIDE SEQUENCE [LARGE SCALE GENOMIC DNA]</scope>
    <source>
        <strain evidence="11 12">14</strain>
    </source>
</reference>
<dbReference type="GO" id="GO:0003684">
    <property type="term" value="F:damaged DNA binding"/>
    <property type="evidence" value="ECO:0007669"/>
    <property type="project" value="InterPro"/>
</dbReference>
<accession>A0A2K9P5K9</accession>
<name>A0A2K9P5K9_9FIRM</name>
<keyword evidence="12" id="KW-1185">Reference proteome</keyword>
<proteinExistence type="inferred from homology"/>
<dbReference type="Gene3D" id="3.30.310.260">
    <property type="match status" value="1"/>
</dbReference>
<keyword evidence="6 11" id="KW-0456">Lyase</keyword>
<dbReference type="RefSeq" id="WP_102366195.1">
    <property type="nucleotide sequence ID" value="NZ_CP020991.1"/>
</dbReference>
<comment type="similarity">
    <text evidence="1">Belongs to the type-1 OGG1 family.</text>
</comment>
<dbReference type="GeneID" id="98063276"/>
<protein>
    <recommendedName>
        <fullName evidence="2">DNA-(apurinic or apyrimidinic site) lyase</fullName>
        <ecNumber evidence="2">4.2.99.18</ecNumber>
    </recommendedName>
</protein>
<evidence type="ECO:0000256" key="5">
    <source>
        <dbReference type="ARBA" id="ARBA00023204"/>
    </source>
</evidence>
<sequence length="278" mass="32377">MIYLKQDFDPIHTFECGQCFRWNQSDNGYIGICGGKVCRVSNDTIYCPDSDNEYWTNYFSADTDYSEIKKYLESHDETLKKCIDFGGGIRILHQDIWETIISFIISANNNIPRIKKILETMCREFGDKIDFKYNSKLGIPEGEYYSFPEPERLNSLSIEDLACLRAGYRDKYIMDAAEKVSSGEVNLKDIPEMPTELAKKELLKIKGVGGKVADCILLFSMGRYELFPKDVWIKRILNQVYGVEEKETDSFVTEKYGNYAGFAQQYMYYYYRENDIEK</sequence>
<evidence type="ECO:0000313" key="11">
    <source>
        <dbReference type="EMBL" id="AUO20048.1"/>
    </source>
</evidence>
<evidence type="ECO:0000256" key="2">
    <source>
        <dbReference type="ARBA" id="ARBA00012720"/>
    </source>
</evidence>
<evidence type="ECO:0000256" key="9">
    <source>
        <dbReference type="ARBA" id="ARBA00044632"/>
    </source>
</evidence>
<dbReference type="GO" id="GO:0006284">
    <property type="term" value="P:base-excision repair"/>
    <property type="evidence" value="ECO:0007669"/>
    <property type="project" value="InterPro"/>
</dbReference>
<dbReference type="Proteomes" id="UP000235589">
    <property type="component" value="Chromosome"/>
</dbReference>
<evidence type="ECO:0000256" key="1">
    <source>
        <dbReference type="ARBA" id="ARBA00010679"/>
    </source>
</evidence>
<dbReference type="EC" id="4.2.99.18" evidence="2"/>
<dbReference type="SUPFAM" id="SSF48150">
    <property type="entry name" value="DNA-glycosylase"/>
    <property type="match status" value="1"/>
</dbReference>
<dbReference type="InterPro" id="IPR023170">
    <property type="entry name" value="HhH_base_excis_C"/>
</dbReference>
<evidence type="ECO:0000313" key="12">
    <source>
        <dbReference type="Proteomes" id="UP000235589"/>
    </source>
</evidence>
<comment type="catalytic activity">
    <reaction evidence="9">
        <text>2'-deoxyribonucleotide-(2'-deoxyribose 5'-phosphate)-2'-deoxyribonucleotide-DNA = a 3'-end 2'-deoxyribonucleotide-(2,3-dehydro-2,3-deoxyribose 5'-phosphate)-DNA + a 5'-end 5'-phospho-2'-deoxyribonucleoside-DNA + H(+)</text>
        <dbReference type="Rhea" id="RHEA:66592"/>
        <dbReference type="Rhea" id="RHEA-COMP:13180"/>
        <dbReference type="Rhea" id="RHEA-COMP:16897"/>
        <dbReference type="Rhea" id="RHEA-COMP:17067"/>
        <dbReference type="ChEBI" id="CHEBI:15378"/>
        <dbReference type="ChEBI" id="CHEBI:136412"/>
        <dbReference type="ChEBI" id="CHEBI:157695"/>
        <dbReference type="ChEBI" id="CHEBI:167181"/>
        <dbReference type="EC" id="4.2.99.18"/>
    </reaction>
</comment>
<organism evidence="11 12">
    <name type="scientific">Monoglobus pectinilyticus</name>
    <dbReference type="NCBI Taxonomy" id="1981510"/>
    <lineage>
        <taxon>Bacteria</taxon>
        <taxon>Bacillati</taxon>
        <taxon>Bacillota</taxon>
        <taxon>Clostridia</taxon>
        <taxon>Monoglobales</taxon>
        <taxon>Monoglobaceae</taxon>
        <taxon>Monoglobus</taxon>
    </lineage>
</organism>
<dbReference type="KEGG" id="mpec:B9O19_01899"/>
<dbReference type="InterPro" id="IPR003265">
    <property type="entry name" value="HhH-GPD_domain"/>
</dbReference>
<dbReference type="SUPFAM" id="SSF55945">
    <property type="entry name" value="TATA-box binding protein-like"/>
    <property type="match status" value="1"/>
</dbReference>
<evidence type="ECO:0000256" key="6">
    <source>
        <dbReference type="ARBA" id="ARBA00023239"/>
    </source>
</evidence>
<dbReference type="InterPro" id="IPR012904">
    <property type="entry name" value="OGG_N"/>
</dbReference>
<dbReference type="Pfam" id="PF00730">
    <property type="entry name" value="HhH-GPD"/>
    <property type="match status" value="1"/>
</dbReference>
<evidence type="ECO:0000256" key="7">
    <source>
        <dbReference type="ARBA" id="ARBA00023268"/>
    </source>
</evidence>
<gene>
    <name evidence="11" type="ORF">B9O19_01899</name>
</gene>
<dbReference type="GO" id="GO:0140078">
    <property type="term" value="F:class I DNA-(apurinic or apyrimidinic site) endonuclease activity"/>
    <property type="evidence" value="ECO:0007669"/>
    <property type="project" value="UniProtKB-EC"/>
</dbReference>
<dbReference type="Pfam" id="PF07934">
    <property type="entry name" value="OGG_N"/>
    <property type="match status" value="1"/>
</dbReference>
<dbReference type="Gene3D" id="1.10.340.30">
    <property type="entry name" value="Hypothetical protein, domain 2"/>
    <property type="match status" value="1"/>
</dbReference>
<dbReference type="CDD" id="cd00056">
    <property type="entry name" value="ENDO3c"/>
    <property type="match status" value="1"/>
</dbReference>
<dbReference type="EMBL" id="CP020991">
    <property type="protein sequence ID" value="AUO20048.1"/>
    <property type="molecule type" value="Genomic_DNA"/>
</dbReference>
<dbReference type="OrthoDB" id="9798522at2"/>
<evidence type="ECO:0000259" key="10">
    <source>
        <dbReference type="SMART" id="SM00478"/>
    </source>
</evidence>
<dbReference type="InterPro" id="IPR011257">
    <property type="entry name" value="DNA_glycosylase"/>
</dbReference>
<dbReference type="GO" id="GO:0008534">
    <property type="term" value="F:oxidized purine nucleobase lesion DNA N-glycosylase activity"/>
    <property type="evidence" value="ECO:0007669"/>
    <property type="project" value="InterPro"/>
</dbReference>
<keyword evidence="8" id="KW-0326">Glycosidase</keyword>
<keyword evidence="5" id="KW-0234">DNA repair</keyword>
<dbReference type="InterPro" id="IPR052054">
    <property type="entry name" value="Oxidative_DNA_repair_enzyme"/>
</dbReference>
<feature type="domain" description="HhH-GPD" evidence="10">
    <location>
        <begin position="105"/>
        <end position="272"/>
    </location>
</feature>
<dbReference type="AlphaFoldDB" id="A0A2K9P5K9"/>
<dbReference type="SMART" id="SM00478">
    <property type="entry name" value="ENDO3c"/>
    <property type="match status" value="1"/>
</dbReference>
<evidence type="ECO:0000256" key="4">
    <source>
        <dbReference type="ARBA" id="ARBA00022801"/>
    </source>
</evidence>
<dbReference type="GO" id="GO:0006289">
    <property type="term" value="P:nucleotide-excision repair"/>
    <property type="evidence" value="ECO:0007669"/>
    <property type="project" value="InterPro"/>
</dbReference>
<evidence type="ECO:0000256" key="3">
    <source>
        <dbReference type="ARBA" id="ARBA00022763"/>
    </source>
</evidence>
<keyword evidence="3" id="KW-0227">DNA damage</keyword>
<keyword evidence="4" id="KW-0378">Hydrolase</keyword>
<dbReference type="PANTHER" id="PTHR10242">
    <property type="entry name" value="8-OXOGUANINE DNA GLYCOSYLASE"/>
    <property type="match status" value="1"/>
</dbReference>
<dbReference type="PANTHER" id="PTHR10242:SF2">
    <property type="entry name" value="N-GLYCOSYLASE_DNA LYASE"/>
    <property type="match status" value="1"/>
</dbReference>
<keyword evidence="7" id="KW-0511">Multifunctional enzyme</keyword>
<dbReference type="Gene3D" id="1.10.1670.10">
    <property type="entry name" value="Helix-hairpin-Helix base-excision DNA repair enzymes (C-terminal)"/>
    <property type="match status" value="1"/>
</dbReference>